<dbReference type="InterPro" id="IPR002110">
    <property type="entry name" value="Ankyrin_rpt"/>
</dbReference>
<dbReference type="AlphaFoldDB" id="T0Q5V8"/>
<dbReference type="InterPro" id="IPR052050">
    <property type="entry name" value="SecEffector_AnkRepeat"/>
</dbReference>
<dbReference type="PANTHER" id="PTHR46586:SF3">
    <property type="entry name" value="ANKYRIN REPEAT-CONTAINING PROTEIN"/>
    <property type="match status" value="1"/>
</dbReference>
<proteinExistence type="predicted"/>
<dbReference type="Gene3D" id="1.25.40.20">
    <property type="entry name" value="Ankyrin repeat-containing domain"/>
    <property type="match status" value="2"/>
</dbReference>
<dbReference type="Pfam" id="PF12796">
    <property type="entry name" value="Ank_2"/>
    <property type="match status" value="1"/>
</dbReference>
<reference evidence="1 2" key="1">
    <citation type="submission" date="2012-04" db="EMBL/GenBank/DDBJ databases">
        <title>The Genome Sequence of Saprolegnia declina VS20.</title>
        <authorList>
            <consortium name="The Broad Institute Genome Sequencing Platform"/>
            <person name="Russ C."/>
            <person name="Nusbaum C."/>
            <person name="Tyler B."/>
            <person name="van West P."/>
            <person name="Dieguez-Uribeondo J."/>
            <person name="de Bruijn I."/>
            <person name="Tripathy S."/>
            <person name="Jiang R."/>
            <person name="Young S.K."/>
            <person name="Zeng Q."/>
            <person name="Gargeya S."/>
            <person name="Fitzgerald M."/>
            <person name="Haas B."/>
            <person name="Abouelleil A."/>
            <person name="Alvarado L."/>
            <person name="Arachchi H.M."/>
            <person name="Berlin A."/>
            <person name="Chapman S.B."/>
            <person name="Goldberg J."/>
            <person name="Griggs A."/>
            <person name="Gujja S."/>
            <person name="Hansen M."/>
            <person name="Howarth C."/>
            <person name="Imamovic A."/>
            <person name="Larimer J."/>
            <person name="McCowen C."/>
            <person name="Montmayeur A."/>
            <person name="Murphy C."/>
            <person name="Neiman D."/>
            <person name="Pearson M."/>
            <person name="Priest M."/>
            <person name="Roberts A."/>
            <person name="Saif S."/>
            <person name="Shea T."/>
            <person name="Sisk P."/>
            <person name="Sykes S."/>
            <person name="Wortman J."/>
            <person name="Nusbaum C."/>
            <person name="Birren B."/>
        </authorList>
    </citation>
    <scope>NUCLEOTIDE SEQUENCE [LARGE SCALE GENOMIC DNA]</scope>
    <source>
        <strain evidence="1 2">VS20</strain>
    </source>
</reference>
<dbReference type="InterPro" id="IPR036770">
    <property type="entry name" value="Ankyrin_rpt-contain_sf"/>
</dbReference>
<protein>
    <submittedName>
        <fullName evidence="1">Uncharacterized protein</fullName>
    </submittedName>
</protein>
<dbReference type="SUPFAM" id="SSF140860">
    <property type="entry name" value="Pseudo ankyrin repeat-like"/>
    <property type="match status" value="1"/>
</dbReference>
<dbReference type="Proteomes" id="UP000030762">
    <property type="component" value="Unassembled WGS sequence"/>
</dbReference>
<name>T0Q5V8_SAPDV</name>
<accession>T0Q5V8</accession>
<dbReference type="InParanoid" id="T0Q5V8"/>
<dbReference type="EMBL" id="JH767191">
    <property type="protein sequence ID" value="EQC28830.1"/>
    <property type="molecule type" value="Genomic_DNA"/>
</dbReference>
<evidence type="ECO:0000313" key="1">
    <source>
        <dbReference type="EMBL" id="EQC28830.1"/>
    </source>
</evidence>
<dbReference type="VEuPathDB" id="FungiDB:SDRG_13510"/>
<dbReference type="OrthoDB" id="10314140at2759"/>
<sequence>MVSVAAQVLRAPRMLARICIYQAGAAKMALGNPLRCGAIALGCYADEPPRPDDATVMRSWIMAHGVDGLASLCVPHLFAHAIGNGNVTLLQWLIDHELVMWTKELLVLDAQGCKACPRAVEDLGPAMKMRSRKIVAQAAAMGQLELLDVLVGLGLATNDIWPAVCAGGRVGVAEYVIAHDLGVWDDVCINVAAENGHFELLQYLLDRGYNGVNRKTLTLAVARDHLPTLQDLLAHSRSPNVLLRHALQDAVKCGRLGILRWLCAQPEAWAFLATAKATAAYCCASDAIVQCIRDAMARYADEQRVTSVLVSPILLTIIVAYQAGFDYSTVALHALCSDLALYRNYDRQVPVASAFAVYHETLGRWLARHDLGQLHLLCQPHLFAYAMALGDKNLLTALGPELLVPSRRVELNCRGRRVCACAKNTLGLHVKVSYCGVVEHAAEFGHLDVLTVYHAAGFGMADVWSRVSYFGHMSIAQFAHEHQIPGWQPHFIYNAANAGHHDVIRFFHEHNYDGFNDDTVRGAVHSRQTDLISIFLTHREGAMAKALMAAAETDNVDMLHWLVDQPGVTAAHLDTTAVHAYTTRSYRCAALLAQDPRTSPTLIALYERSLKRKASEISDE</sequence>
<dbReference type="SUPFAM" id="SSF48403">
    <property type="entry name" value="Ankyrin repeat"/>
    <property type="match status" value="1"/>
</dbReference>
<dbReference type="OMA" id="CIRDAMA"/>
<organism evidence="1 2">
    <name type="scientific">Saprolegnia diclina (strain VS20)</name>
    <dbReference type="NCBI Taxonomy" id="1156394"/>
    <lineage>
        <taxon>Eukaryota</taxon>
        <taxon>Sar</taxon>
        <taxon>Stramenopiles</taxon>
        <taxon>Oomycota</taxon>
        <taxon>Saprolegniomycetes</taxon>
        <taxon>Saprolegniales</taxon>
        <taxon>Saprolegniaceae</taxon>
        <taxon>Saprolegnia</taxon>
    </lineage>
</organism>
<dbReference type="GeneID" id="19954237"/>
<dbReference type="PANTHER" id="PTHR46586">
    <property type="entry name" value="ANKYRIN REPEAT-CONTAINING PROTEIN"/>
    <property type="match status" value="1"/>
</dbReference>
<keyword evidence="2" id="KW-1185">Reference proteome</keyword>
<dbReference type="RefSeq" id="XP_008617825.1">
    <property type="nucleotide sequence ID" value="XM_008619603.1"/>
</dbReference>
<gene>
    <name evidence="1" type="ORF">SDRG_13510</name>
</gene>
<evidence type="ECO:0000313" key="2">
    <source>
        <dbReference type="Proteomes" id="UP000030762"/>
    </source>
</evidence>